<comment type="function">
    <text evidence="6">Centrosomal protein involved in regulation of centriole duplication. Required to limit centriole duplication to once per cell cycle by preventing centriole reduplication.</text>
</comment>
<name>A0A2T7NGY0_POMCA</name>
<accession>A0A2T7NGY0</accession>
<keyword evidence="4" id="KW-0963">Cytoplasm</keyword>
<dbReference type="STRING" id="400727.A0A2T7NGY0"/>
<evidence type="ECO:0000256" key="1">
    <source>
        <dbReference type="ARBA" id="ARBA00004114"/>
    </source>
</evidence>
<feature type="domain" description="CEP76 C2" evidence="7">
    <location>
        <begin position="98"/>
        <end position="254"/>
    </location>
</feature>
<dbReference type="GO" id="GO:0046599">
    <property type="term" value="P:regulation of centriole replication"/>
    <property type="evidence" value="ECO:0007669"/>
    <property type="project" value="TreeGrafter"/>
</dbReference>
<evidence type="ECO:0000256" key="2">
    <source>
        <dbReference type="ARBA" id="ARBA00005400"/>
    </source>
</evidence>
<dbReference type="InterPro" id="IPR038765">
    <property type="entry name" value="Papain-like_cys_pep_sf"/>
</dbReference>
<evidence type="ECO:0000313" key="11">
    <source>
        <dbReference type="EMBL" id="PVD20392.1"/>
    </source>
</evidence>
<comment type="similarity">
    <text evidence="2">Belongs to the CEP76 family.</text>
</comment>
<dbReference type="Pfam" id="PF15627">
    <property type="entry name" value="CEP76-C2"/>
    <property type="match status" value="1"/>
</dbReference>
<dbReference type="SUPFAM" id="SSF54001">
    <property type="entry name" value="Cysteine proteinases"/>
    <property type="match status" value="1"/>
</dbReference>
<feature type="domain" description="CEP76/DRC7 peptidase-like" evidence="10">
    <location>
        <begin position="358"/>
        <end position="488"/>
    </location>
</feature>
<organism evidence="11 12">
    <name type="scientific">Pomacea canaliculata</name>
    <name type="common">Golden apple snail</name>
    <dbReference type="NCBI Taxonomy" id="400727"/>
    <lineage>
        <taxon>Eukaryota</taxon>
        <taxon>Metazoa</taxon>
        <taxon>Spiralia</taxon>
        <taxon>Lophotrochozoa</taxon>
        <taxon>Mollusca</taxon>
        <taxon>Gastropoda</taxon>
        <taxon>Caenogastropoda</taxon>
        <taxon>Architaenioglossa</taxon>
        <taxon>Ampullarioidea</taxon>
        <taxon>Ampullariidae</taxon>
        <taxon>Pomacea</taxon>
    </lineage>
</organism>
<dbReference type="Pfam" id="PF24652">
    <property type="entry name" value="CEP76_C"/>
    <property type="match status" value="1"/>
</dbReference>
<keyword evidence="12" id="KW-1185">Reference proteome</keyword>
<proteinExistence type="inferred from homology"/>
<evidence type="ECO:0000256" key="3">
    <source>
        <dbReference type="ARBA" id="ARBA00015706"/>
    </source>
</evidence>
<gene>
    <name evidence="11" type="ORF">C0Q70_18546</name>
</gene>
<dbReference type="InterPro" id="IPR052299">
    <property type="entry name" value="CEP76"/>
</dbReference>
<dbReference type="InterPro" id="IPR028926">
    <property type="entry name" value="CEP76-C2"/>
</dbReference>
<dbReference type="PANTHER" id="PTHR46436:SF1">
    <property type="entry name" value="CENTROSOMAL PROTEIN OF 76 KDA"/>
    <property type="match status" value="1"/>
</dbReference>
<evidence type="ECO:0000256" key="5">
    <source>
        <dbReference type="ARBA" id="ARBA00023212"/>
    </source>
</evidence>
<dbReference type="InterPro" id="IPR056290">
    <property type="entry name" value="CEPT76/DRC7_peptidase-like_dom"/>
</dbReference>
<dbReference type="Pfam" id="PF24656">
    <property type="entry name" value="CEPT76_peptidase"/>
    <property type="match status" value="1"/>
</dbReference>
<feature type="domain" description="CEP76 N-terminal" evidence="9">
    <location>
        <begin position="10"/>
        <end position="67"/>
    </location>
</feature>
<evidence type="ECO:0000313" key="12">
    <source>
        <dbReference type="Proteomes" id="UP000245119"/>
    </source>
</evidence>
<comment type="caution">
    <text evidence="11">The sequence shown here is derived from an EMBL/GenBank/DDBJ whole genome shotgun (WGS) entry which is preliminary data.</text>
</comment>
<dbReference type="GO" id="GO:0005814">
    <property type="term" value="C:centriole"/>
    <property type="evidence" value="ECO:0007669"/>
    <property type="project" value="UniProtKB-SubCell"/>
</dbReference>
<reference evidence="11 12" key="1">
    <citation type="submission" date="2018-04" db="EMBL/GenBank/DDBJ databases">
        <title>The genome of golden apple snail Pomacea canaliculata provides insight into stress tolerance and invasive adaptation.</title>
        <authorList>
            <person name="Liu C."/>
            <person name="Liu B."/>
            <person name="Ren Y."/>
            <person name="Zhang Y."/>
            <person name="Wang H."/>
            <person name="Li S."/>
            <person name="Jiang F."/>
            <person name="Yin L."/>
            <person name="Zhang G."/>
            <person name="Qian W."/>
            <person name="Fan W."/>
        </authorList>
    </citation>
    <scope>NUCLEOTIDE SEQUENCE [LARGE SCALE GENOMIC DNA]</scope>
    <source>
        <strain evidence="11">SZHN2017</strain>
        <tissue evidence="11">Muscle</tissue>
    </source>
</reference>
<evidence type="ECO:0000259" key="7">
    <source>
        <dbReference type="Pfam" id="PF15627"/>
    </source>
</evidence>
<sequence>MALPPEKVAELKQIIHTQLAQMDIEAHIRGVMDEIMAGQEPMDRVSEKDMIEKLRKRGIVDDIMNNLQFCGTVPGEKPAVRFTDLENDISHGLVKKANIDPSRRYLYFQIHGGKAFMDQLMEEDAGQMSTSSFTLHLHFRGQRFKSRPVPCACEPAFSEGFLLELHKDGAGDAGKMADMGSMLSLCDPIHIVLIKTLPMGDASIVTSNFFEWRSLLAAKNGRMVVSIELKGTGPESKVPIGILDAELELFPKVKQVLEEGVVRTQLNLERSQQAELNRRFLEYAKHWWREFLNIKPAHSDRLIKIFSLDENSNYRPVCSYITPLRAGRLLDSPRQAMRFVSLLRYEKQQALGGGDKLEQWSSLHAFLARNKGDCEDHATLLCSLLLGFGLDAYVCFGTKIKGAVHAWVMTISADGLVTFWESLNGHRFVHEPINPMAPPMDKRERPSHPYKTIGCVFNHQSFYANCQPSDRVEECRFDLQNGSLWKSMASELLVSVCGPGCNPLWPSPPPLCGSSIDPPVVSNDLEVQLRKLVAQHRQDQGLTTLWDDQLSYILTPALAAYETERVTGVTAGNEEFQDAVRQAVPEGHTFKGYPIQFTHRNARKIFVTCLKAPVCEEIINCRGDQIRLAVRVRIFPYPESACATWIMFACKYKSVL</sequence>
<dbReference type="InterPro" id="IPR056289">
    <property type="entry name" value="CEP76_N"/>
</dbReference>
<dbReference type="InterPro" id="IPR056288">
    <property type="entry name" value="CEP76_C"/>
</dbReference>
<dbReference type="EMBL" id="PZQS01000012">
    <property type="protein sequence ID" value="PVD20392.1"/>
    <property type="molecule type" value="Genomic_DNA"/>
</dbReference>
<dbReference type="Proteomes" id="UP000245119">
    <property type="component" value="Linkage Group LG12"/>
</dbReference>
<protein>
    <recommendedName>
        <fullName evidence="3">Centrosomal protein of 76 kDa</fullName>
    </recommendedName>
</protein>
<evidence type="ECO:0000256" key="6">
    <source>
        <dbReference type="ARBA" id="ARBA00024729"/>
    </source>
</evidence>
<feature type="domain" description="Centrosomal protein of 76 kDa C-terminal" evidence="8">
    <location>
        <begin position="518"/>
        <end position="653"/>
    </location>
</feature>
<dbReference type="Pfam" id="PF24654">
    <property type="entry name" value="CEP76_N"/>
    <property type="match status" value="1"/>
</dbReference>
<dbReference type="Gene3D" id="3.10.620.30">
    <property type="match status" value="1"/>
</dbReference>
<dbReference type="AlphaFoldDB" id="A0A2T7NGY0"/>
<evidence type="ECO:0000259" key="10">
    <source>
        <dbReference type="Pfam" id="PF24656"/>
    </source>
</evidence>
<evidence type="ECO:0000259" key="8">
    <source>
        <dbReference type="Pfam" id="PF24652"/>
    </source>
</evidence>
<keyword evidence="5" id="KW-0206">Cytoskeleton</keyword>
<dbReference type="OMA" id="RRWWSEY"/>
<evidence type="ECO:0000259" key="9">
    <source>
        <dbReference type="Pfam" id="PF24654"/>
    </source>
</evidence>
<dbReference type="OrthoDB" id="5527234at2759"/>
<evidence type="ECO:0000256" key="4">
    <source>
        <dbReference type="ARBA" id="ARBA00022490"/>
    </source>
</evidence>
<comment type="subcellular location">
    <subcellularLocation>
        <location evidence="1">Cytoplasm</location>
        <location evidence="1">Cytoskeleton</location>
        <location evidence="1">Microtubule organizing center</location>
        <location evidence="1">Centrosome</location>
        <location evidence="1">Centriole</location>
    </subcellularLocation>
</comment>
<dbReference type="PANTHER" id="PTHR46436">
    <property type="entry name" value="CENTROSOMAL PROTEIN OF 76 KDA"/>
    <property type="match status" value="1"/>
</dbReference>